<dbReference type="InterPro" id="IPR008254">
    <property type="entry name" value="Flavodoxin/NO_synth"/>
</dbReference>
<evidence type="ECO:0000259" key="13">
    <source>
        <dbReference type="PROSITE" id="PS51384"/>
    </source>
</evidence>
<evidence type="ECO:0000256" key="11">
    <source>
        <dbReference type="ARBA" id="ARBA00023192"/>
    </source>
</evidence>
<dbReference type="PIRSF" id="PIRSF000207">
    <property type="entry name" value="SiR-FP_CysJ"/>
    <property type="match status" value="1"/>
</dbReference>
<dbReference type="Pfam" id="PF00667">
    <property type="entry name" value="FAD_binding_1"/>
    <property type="match status" value="1"/>
</dbReference>
<dbReference type="PRINTS" id="PR00371">
    <property type="entry name" value="FPNCR"/>
</dbReference>
<dbReference type="SUPFAM" id="SSF52218">
    <property type="entry name" value="Flavoproteins"/>
    <property type="match status" value="1"/>
</dbReference>
<dbReference type="CDD" id="cd06199">
    <property type="entry name" value="SiR"/>
    <property type="match status" value="1"/>
</dbReference>
<dbReference type="PRINTS" id="PR00369">
    <property type="entry name" value="FLAVODOXIN"/>
</dbReference>
<dbReference type="PANTHER" id="PTHR19384">
    <property type="entry name" value="NITRIC OXIDE SYNTHASE-RELATED"/>
    <property type="match status" value="1"/>
</dbReference>
<dbReference type="Gene3D" id="1.20.990.10">
    <property type="entry name" value="NADPH-cytochrome p450 Reductase, Chain A, domain 3"/>
    <property type="match status" value="1"/>
</dbReference>
<evidence type="ECO:0000256" key="8">
    <source>
        <dbReference type="ARBA" id="ARBA00022857"/>
    </source>
</evidence>
<evidence type="ECO:0000256" key="7">
    <source>
        <dbReference type="ARBA" id="ARBA00022827"/>
    </source>
</evidence>
<dbReference type="Proteomes" id="UP001597375">
    <property type="component" value="Unassembled WGS sequence"/>
</dbReference>
<keyword evidence="15" id="KW-1185">Reference proteome</keyword>
<gene>
    <name evidence="14" type="ORF">ACFSSA_12470</name>
</gene>
<dbReference type="SUPFAM" id="SSF52343">
    <property type="entry name" value="Ferredoxin reductase-like, C-terminal NADP-linked domain"/>
    <property type="match status" value="1"/>
</dbReference>
<dbReference type="PROSITE" id="PS51384">
    <property type="entry name" value="FAD_FR"/>
    <property type="match status" value="1"/>
</dbReference>
<dbReference type="InterPro" id="IPR003097">
    <property type="entry name" value="CysJ-like_FAD-binding"/>
</dbReference>
<comment type="caution">
    <text evidence="14">The sequence shown here is derived from an EMBL/GenBank/DDBJ whole genome shotgun (WGS) entry which is preliminary data.</text>
</comment>
<dbReference type="Pfam" id="PF00258">
    <property type="entry name" value="Flavodoxin_1"/>
    <property type="match status" value="1"/>
</dbReference>
<dbReference type="Gene3D" id="3.40.50.80">
    <property type="entry name" value="Nucleotide-binding domain of ferredoxin-NADP reductase (FNR) module"/>
    <property type="match status" value="1"/>
</dbReference>
<dbReference type="InterPro" id="IPR017927">
    <property type="entry name" value="FAD-bd_FR_type"/>
</dbReference>
<evidence type="ECO:0000259" key="12">
    <source>
        <dbReference type="PROSITE" id="PS50902"/>
    </source>
</evidence>
<dbReference type="Gene3D" id="2.40.30.10">
    <property type="entry name" value="Translation factors"/>
    <property type="match status" value="1"/>
</dbReference>
<sequence length="591" mass="63870">MLPDSSPFTLDQRKALDSLLAGFDVLQRGWLSGFLAAGSAAVISAPSGASASAGKLTVLYGTESGNSEELADRAVKEAKKKGFKAVMKNMADISPADLAKVENLLVIVSTWGDGEAPETAVSFHKSFMSEGFDLTGVKFSVCALGDTSYEKFCEIGKQFDARLEQLGASRVAPRVDCDVDYEDSYNEWFGAAMTALAPAAPASVSTAAPATFAPATTEYGKKNPFPAEVIDNVLLNGEGSSKETIHAEFSLEGSGLVYEPGDALAVLPTNCARMVEEILDAAKLKGTEEVEVKGLGKRQLAVALADDYDITALSKAVLKKLAEATGSEKLNALLADGAKDQLREYIEGREIIDAIEDFAPTGLSAQALAGILRKLPVRLYSIASSPLAHPDEVHLTVAAVRYESHGRIRKGVCSTFLADVAKTGESVPVFVQPNKNFRLPADHNTPIIMVGPGTGVAPFRSFVEHRAALGAPGKSWLFFGDQHYTYDFLYQLEWQGYLKDGALTKLDLAFSRDQPEKVYVQDKMLEKGEELYAWLEEGAHFYVCGDASRMAADVHEALIGVVQNFGAKSREEAELYVENLKKSKRYQRDVY</sequence>
<evidence type="ECO:0000256" key="1">
    <source>
        <dbReference type="ARBA" id="ARBA00001917"/>
    </source>
</evidence>
<dbReference type="Gene3D" id="3.40.50.360">
    <property type="match status" value="1"/>
</dbReference>
<name>A0ABW5DC62_9BACT</name>
<keyword evidence="5" id="KW-0285">Flavoprotein</keyword>
<comment type="cofactor">
    <cofactor evidence="2">
        <name>FAD</name>
        <dbReference type="ChEBI" id="CHEBI:57692"/>
    </cofactor>
</comment>
<dbReference type="PROSITE" id="PS50902">
    <property type="entry name" value="FLAVODOXIN_LIKE"/>
    <property type="match status" value="1"/>
</dbReference>
<evidence type="ECO:0000256" key="10">
    <source>
        <dbReference type="ARBA" id="ARBA00023002"/>
    </source>
</evidence>
<protein>
    <submittedName>
        <fullName evidence="14">Assimilatory sulfite reductase (NADPH) flavoprotein subunit</fullName>
        <ecNumber evidence="14">1.8.1.2</ecNumber>
    </submittedName>
</protein>
<proteinExistence type="predicted"/>
<dbReference type="PANTHER" id="PTHR19384:SF128">
    <property type="entry name" value="NADPH OXIDOREDUCTASE A"/>
    <property type="match status" value="1"/>
</dbReference>
<feature type="domain" description="FAD-binding FR-type" evidence="13">
    <location>
        <begin position="222"/>
        <end position="440"/>
    </location>
</feature>
<evidence type="ECO:0000256" key="4">
    <source>
        <dbReference type="ARBA" id="ARBA00022605"/>
    </source>
</evidence>
<keyword evidence="11" id="KW-0198">Cysteine biosynthesis</keyword>
<keyword evidence="3" id="KW-0813">Transport</keyword>
<comment type="cofactor">
    <cofactor evidence="1">
        <name>FMN</name>
        <dbReference type="ChEBI" id="CHEBI:58210"/>
    </cofactor>
</comment>
<dbReference type="InterPro" id="IPR001709">
    <property type="entry name" value="Flavoprot_Pyr_Nucl_cyt_Rdtase"/>
</dbReference>
<dbReference type="InterPro" id="IPR039261">
    <property type="entry name" value="FNR_nucleotide-bd"/>
</dbReference>
<organism evidence="14 15">
    <name type="scientific">Luteolibacter algae</name>
    <dbReference type="NCBI Taxonomy" id="454151"/>
    <lineage>
        <taxon>Bacteria</taxon>
        <taxon>Pseudomonadati</taxon>
        <taxon>Verrucomicrobiota</taxon>
        <taxon>Verrucomicrobiia</taxon>
        <taxon>Verrucomicrobiales</taxon>
        <taxon>Verrucomicrobiaceae</taxon>
        <taxon>Luteolibacter</taxon>
    </lineage>
</organism>
<dbReference type="InterPro" id="IPR017938">
    <property type="entry name" value="Riboflavin_synthase-like_b-brl"/>
</dbReference>
<keyword evidence="10 14" id="KW-0560">Oxidoreductase</keyword>
<dbReference type="InterPro" id="IPR001433">
    <property type="entry name" value="OxRdtase_FAD/NAD-bd"/>
</dbReference>
<evidence type="ECO:0000256" key="2">
    <source>
        <dbReference type="ARBA" id="ARBA00001974"/>
    </source>
</evidence>
<feature type="domain" description="Flavodoxin-like" evidence="12">
    <location>
        <begin position="56"/>
        <end position="193"/>
    </location>
</feature>
<dbReference type="InterPro" id="IPR001094">
    <property type="entry name" value="Flavdoxin-like"/>
</dbReference>
<dbReference type="SUPFAM" id="SSF63380">
    <property type="entry name" value="Riboflavin synthase domain-like"/>
    <property type="match status" value="1"/>
</dbReference>
<dbReference type="InterPro" id="IPR029039">
    <property type="entry name" value="Flavoprotein-like_sf"/>
</dbReference>
<evidence type="ECO:0000256" key="9">
    <source>
        <dbReference type="ARBA" id="ARBA00022982"/>
    </source>
</evidence>
<dbReference type="NCBIfam" id="NF004859">
    <property type="entry name" value="PRK06214.1"/>
    <property type="match status" value="1"/>
</dbReference>
<dbReference type="GO" id="GO:0004783">
    <property type="term" value="F:sulfite reductase (NADPH) activity"/>
    <property type="evidence" value="ECO:0007669"/>
    <property type="project" value="UniProtKB-EC"/>
</dbReference>
<keyword evidence="8" id="KW-0521">NADP</keyword>
<dbReference type="InterPro" id="IPR023173">
    <property type="entry name" value="NADPH_Cyt_P450_Rdtase_alpha"/>
</dbReference>
<dbReference type="InterPro" id="IPR010199">
    <property type="entry name" value="CysJ"/>
</dbReference>
<dbReference type="EC" id="1.8.1.2" evidence="14"/>
<keyword evidence="4" id="KW-0028">Amino-acid biosynthesis</keyword>
<evidence type="ECO:0000256" key="3">
    <source>
        <dbReference type="ARBA" id="ARBA00022448"/>
    </source>
</evidence>
<dbReference type="NCBIfam" id="TIGR01931">
    <property type="entry name" value="cysJ"/>
    <property type="match status" value="1"/>
</dbReference>
<evidence type="ECO:0000256" key="5">
    <source>
        <dbReference type="ARBA" id="ARBA00022630"/>
    </source>
</evidence>
<keyword evidence="6" id="KW-0288">FMN</keyword>
<reference evidence="15" key="1">
    <citation type="journal article" date="2019" name="Int. J. Syst. Evol. Microbiol.">
        <title>The Global Catalogue of Microorganisms (GCM) 10K type strain sequencing project: providing services to taxonomists for standard genome sequencing and annotation.</title>
        <authorList>
            <consortium name="The Broad Institute Genomics Platform"/>
            <consortium name="The Broad Institute Genome Sequencing Center for Infectious Disease"/>
            <person name="Wu L."/>
            <person name="Ma J."/>
        </authorList>
    </citation>
    <scope>NUCLEOTIDE SEQUENCE [LARGE SCALE GENOMIC DNA]</scope>
    <source>
        <strain evidence="15">CGMCC 4.7106</strain>
    </source>
</reference>
<keyword evidence="7" id="KW-0274">FAD</keyword>
<keyword evidence="9" id="KW-0249">Electron transport</keyword>
<dbReference type="Pfam" id="PF00175">
    <property type="entry name" value="NAD_binding_1"/>
    <property type="match status" value="1"/>
</dbReference>
<evidence type="ECO:0000313" key="15">
    <source>
        <dbReference type="Proteomes" id="UP001597375"/>
    </source>
</evidence>
<evidence type="ECO:0000313" key="14">
    <source>
        <dbReference type="EMBL" id="MFD2257489.1"/>
    </source>
</evidence>
<dbReference type="RefSeq" id="WP_386820788.1">
    <property type="nucleotide sequence ID" value="NZ_JBHUIT010000031.1"/>
</dbReference>
<accession>A0ABW5DC62</accession>
<evidence type="ECO:0000256" key="6">
    <source>
        <dbReference type="ARBA" id="ARBA00022643"/>
    </source>
</evidence>
<dbReference type="EMBL" id="JBHUIT010000031">
    <property type="protein sequence ID" value="MFD2257489.1"/>
    <property type="molecule type" value="Genomic_DNA"/>
</dbReference>